<gene>
    <name evidence="6" type="primary">bacA</name>
    <name evidence="6" type="ORF">SNEC2469_LOCUS28178</name>
</gene>
<keyword evidence="3" id="KW-0349">Heme</keyword>
<dbReference type="GO" id="GO:0009055">
    <property type="term" value="F:electron transfer activity"/>
    <property type="evidence" value="ECO:0007669"/>
    <property type="project" value="InterPro"/>
</dbReference>
<dbReference type="EMBL" id="CAJNJA010060635">
    <property type="protein sequence ID" value="CAE7871259.1"/>
    <property type="molecule type" value="Genomic_DNA"/>
</dbReference>
<dbReference type="GO" id="GO:0046872">
    <property type="term" value="F:metal ion binding"/>
    <property type="evidence" value="ECO:0007669"/>
    <property type="project" value="UniProtKB-KW"/>
</dbReference>
<dbReference type="InterPro" id="IPR009056">
    <property type="entry name" value="Cyt_c-like_dom"/>
</dbReference>
<keyword evidence="2 3" id="KW-0408">Iron</keyword>
<evidence type="ECO:0000259" key="5">
    <source>
        <dbReference type="PROSITE" id="PS51007"/>
    </source>
</evidence>
<organism evidence="6 7">
    <name type="scientific">Symbiodinium necroappetens</name>
    <dbReference type="NCBI Taxonomy" id="1628268"/>
    <lineage>
        <taxon>Eukaryota</taxon>
        <taxon>Sar</taxon>
        <taxon>Alveolata</taxon>
        <taxon>Dinophyceae</taxon>
        <taxon>Suessiales</taxon>
        <taxon>Symbiodiniaceae</taxon>
        <taxon>Symbiodinium</taxon>
    </lineage>
</organism>
<sequence>MEQQACPAPFGEPRTEPPPNQTAPLCSEVSSRSGGQDRDESSPRASSSPPGPGRGCGQRPQPEELREQLWRLNRIAAASGPESNRETNYGSLGHPEACRTPCINFARDGKCAFGATCARCHLCVPSSRKKLGPGKRKRLLEMQREYVLQLLSETLEAKLLNQGRLNQATEFLAVLQKEAAGPELLRCLMDEQEVADYIIAMTRMSVTYLLSFVRLNTEEQRFAWKQLRMRLTTDAAIGPM</sequence>
<dbReference type="Proteomes" id="UP000601435">
    <property type="component" value="Unassembled WGS sequence"/>
</dbReference>
<accession>A0A813AP52</accession>
<reference evidence="6" key="1">
    <citation type="submission" date="2021-02" db="EMBL/GenBank/DDBJ databases">
        <authorList>
            <person name="Dougan E. K."/>
            <person name="Rhodes N."/>
            <person name="Thang M."/>
            <person name="Chan C."/>
        </authorList>
    </citation>
    <scope>NUCLEOTIDE SEQUENCE</scope>
</reference>
<protein>
    <submittedName>
        <fullName evidence="6">BacA protein</fullName>
    </submittedName>
</protein>
<comment type="caution">
    <text evidence="6">The sequence shown here is derived from an EMBL/GenBank/DDBJ whole genome shotgun (WGS) entry which is preliminary data.</text>
</comment>
<keyword evidence="7" id="KW-1185">Reference proteome</keyword>
<dbReference type="PROSITE" id="PS51007">
    <property type="entry name" value="CYTC"/>
    <property type="match status" value="1"/>
</dbReference>
<evidence type="ECO:0000256" key="3">
    <source>
        <dbReference type="PROSITE-ProRule" id="PRU00433"/>
    </source>
</evidence>
<dbReference type="AlphaFoldDB" id="A0A813AP52"/>
<evidence type="ECO:0000256" key="2">
    <source>
        <dbReference type="ARBA" id="ARBA00023004"/>
    </source>
</evidence>
<evidence type="ECO:0000256" key="4">
    <source>
        <dbReference type="SAM" id="MobiDB-lite"/>
    </source>
</evidence>
<feature type="region of interest" description="Disordered" evidence="4">
    <location>
        <begin position="1"/>
        <end position="61"/>
    </location>
</feature>
<evidence type="ECO:0000313" key="6">
    <source>
        <dbReference type="EMBL" id="CAE7871259.1"/>
    </source>
</evidence>
<dbReference type="GO" id="GO:0020037">
    <property type="term" value="F:heme binding"/>
    <property type="evidence" value="ECO:0007669"/>
    <property type="project" value="InterPro"/>
</dbReference>
<keyword evidence="1 3" id="KW-0479">Metal-binding</keyword>
<evidence type="ECO:0000313" key="7">
    <source>
        <dbReference type="Proteomes" id="UP000601435"/>
    </source>
</evidence>
<proteinExistence type="predicted"/>
<feature type="compositionally biased region" description="Polar residues" evidence="4">
    <location>
        <begin position="22"/>
        <end position="34"/>
    </location>
</feature>
<evidence type="ECO:0000256" key="1">
    <source>
        <dbReference type="ARBA" id="ARBA00022723"/>
    </source>
</evidence>
<feature type="domain" description="Cytochrome c" evidence="5">
    <location>
        <begin position="104"/>
        <end position="202"/>
    </location>
</feature>
<name>A0A813AP52_9DINO</name>